<comment type="caution">
    <text evidence="3">The sequence shown here is derived from an EMBL/GenBank/DDBJ whole genome shotgun (WGS) entry which is preliminary data.</text>
</comment>
<keyword evidence="4" id="KW-1185">Reference proteome</keyword>
<organism evidence="3 4">
    <name type="scientific">Ranitomeya imitator</name>
    <name type="common">mimic poison frog</name>
    <dbReference type="NCBI Taxonomy" id="111125"/>
    <lineage>
        <taxon>Eukaryota</taxon>
        <taxon>Metazoa</taxon>
        <taxon>Chordata</taxon>
        <taxon>Craniata</taxon>
        <taxon>Vertebrata</taxon>
        <taxon>Euteleostomi</taxon>
        <taxon>Amphibia</taxon>
        <taxon>Batrachia</taxon>
        <taxon>Anura</taxon>
        <taxon>Neobatrachia</taxon>
        <taxon>Hyloidea</taxon>
        <taxon>Dendrobatidae</taxon>
        <taxon>Dendrobatinae</taxon>
        <taxon>Ranitomeya</taxon>
    </lineage>
</organism>
<accession>A0ABN9LHR8</accession>
<proteinExistence type="predicted"/>
<evidence type="ECO:0008006" key="5">
    <source>
        <dbReference type="Google" id="ProtNLM"/>
    </source>
</evidence>
<dbReference type="InterPro" id="IPR037151">
    <property type="entry name" value="AlkB-like_sf"/>
</dbReference>
<evidence type="ECO:0000256" key="2">
    <source>
        <dbReference type="SAM" id="MobiDB-lite"/>
    </source>
</evidence>
<dbReference type="InterPro" id="IPR032857">
    <property type="entry name" value="ALKBH4"/>
</dbReference>
<evidence type="ECO:0000256" key="1">
    <source>
        <dbReference type="ARBA" id="ARBA00001954"/>
    </source>
</evidence>
<protein>
    <recommendedName>
        <fullName evidence="5">Alpha-ketoglutarate-dependent dioxygenase alkB homolog 4</fullName>
    </recommendedName>
</protein>
<dbReference type="SUPFAM" id="SSF51197">
    <property type="entry name" value="Clavaminate synthase-like"/>
    <property type="match status" value="1"/>
</dbReference>
<name>A0ABN9LHR8_9NEOB</name>
<sequence>MESDHEQQALLLEETRQKPKVKDHARRSDYSGRKSSSKQGSDASSRKDPLRIPTLSFVYIPEEGISKGAEQTEAAGWWFPFPGVTLIEEFVTENEERDMVHVMDQDEWRPSQSGRRKQDFEAKNQIANFNGLPSFSKILWERMKNHSVLKGFLPVEQCNLDYNSHRGSAIDPHFDDSWLWGERLVSLNLLTDTVLTMTSSSVDNLLLISTSDQHSEQNGSCLQPGINSDVVNMQPDLPACAGVHTSKSALVPYSDVKVAIHLPRRSLVVLYGDARYNWMHAIHREHIKQRRVCSTFRELSAEFSAGGKEESQGQMLLDIALGFEGKSV</sequence>
<dbReference type="PANTHER" id="PTHR12463:SF0">
    <property type="entry name" value="ALPHA-KETOGLUTARATE-DEPENDENT DIOXYGENASE ALKB HOMOLOG 4"/>
    <property type="match status" value="1"/>
</dbReference>
<dbReference type="PANTHER" id="PTHR12463">
    <property type="entry name" value="OXYGENASE-RELATED"/>
    <property type="match status" value="1"/>
</dbReference>
<gene>
    <name evidence="3" type="ORF">RIMI_LOCUS9373409</name>
</gene>
<feature type="region of interest" description="Disordered" evidence="2">
    <location>
        <begin position="1"/>
        <end position="48"/>
    </location>
</feature>
<feature type="compositionally biased region" description="Basic and acidic residues" evidence="2">
    <location>
        <begin position="1"/>
        <end position="32"/>
    </location>
</feature>
<evidence type="ECO:0000313" key="4">
    <source>
        <dbReference type="Proteomes" id="UP001176940"/>
    </source>
</evidence>
<comment type="cofactor">
    <cofactor evidence="1">
        <name>Fe(2+)</name>
        <dbReference type="ChEBI" id="CHEBI:29033"/>
    </cofactor>
</comment>
<dbReference type="Proteomes" id="UP001176940">
    <property type="component" value="Unassembled WGS sequence"/>
</dbReference>
<evidence type="ECO:0000313" key="3">
    <source>
        <dbReference type="EMBL" id="CAJ0941854.1"/>
    </source>
</evidence>
<reference evidence="3" key="1">
    <citation type="submission" date="2023-07" db="EMBL/GenBank/DDBJ databases">
        <authorList>
            <person name="Stuckert A."/>
        </authorList>
    </citation>
    <scope>NUCLEOTIDE SEQUENCE</scope>
</reference>
<dbReference type="EMBL" id="CAUEEQ010019385">
    <property type="protein sequence ID" value="CAJ0941854.1"/>
    <property type="molecule type" value="Genomic_DNA"/>
</dbReference>
<dbReference type="Gene3D" id="2.60.120.590">
    <property type="entry name" value="Alpha-ketoglutarate-dependent dioxygenase AlkB-like"/>
    <property type="match status" value="1"/>
</dbReference>